<keyword evidence="2 3" id="KW-0040">ANK repeat</keyword>
<gene>
    <name evidence="5" type="ORF">PBS001_LOCUS7011</name>
    <name evidence="4" type="ORF">PBS003_LOCUS1322</name>
</gene>
<keyword evidence="1" id="KW-0677">Repeat</keyword>
<sequence length="251" mass="27823">MQTSMMPRRHKFAPHLVTISETATIFVSKEKKSCIAELETGSISTRSNDARITRSNSAPPDAEAINRRLPMLMSARNRSHSAECLLRATTKTCTTTTAETRAPFFNIIDDCSQKLDKTNKYGRSKLHNAVRKGDKQAITHLLATEPELLHQADKRGNHPLHYAASPNVPNGVAVACLLLKAGASVNAMNNRQQTPLFIAVISNNTDDDTIPRLLLFHHAKPMIKVTNDLMLAHYASSRGHYKVAATIREYI</sequence>
<dbReference type="PROSITE" id="PS50297">
    <property type="entry name" value="ANK_REP_REGION"/>
    <property type="match status" value="1"/>
</dbReference>
<dbReference type="Proteomes" id="UP001160483">
    <property type="component" value="Unassembled WGS sequence"/>
</dbReference>
<dbReference type="PANTHER" id="PTHR24198:SF165">
    <property type="entry name" value="ANKYRIN REPEAT-CONTAINING PROTEIN-RELATED"/>
    <property type="match status" value="1"/>
</dbReference>
<dbReference type="SUPFAM" id="SSF48403">
    <property type="entry name" value="Ankyrin repeat"/>
    <property type="match status" value="1"/>
</dbReference>
<organism evidence="4 7">
    <name type="scientific">Peronospora belbahrii</name>
    <dbReference type="NCBI Taxonomy" id="622444"/>
    <lineage>
        <taxon>Eukaryota</taxon>
        <taxon>Sar</taxon>
        <taxon>Stramenopiles</taxon>
        <taxon>Oomycota</taxon>
        <taxon>Peronosporomycetes</taxon>
        <taxon>Peronosporales</taxon>
        <taxon>Peronosporaceae</taxon>
        <taxon>Peronospora</taxon>
    </lineage>
</organism>
<dbReference type="Proteomes" id="UP001158986">
    <property type="component" value="Unassembled WGS sequence"/>
</dbReference>
<dbReference type="PROSITE" id="PS50088">
    <property type="entry name" value="ANK_REPEAT"/>
    <property type="match status" value="1"/>
</dbReference>
<protein>
    <submittedName>
        <fullName evidence="4">Uncharacterized protein</fullName>
    </submittedName>
</protein>
<evidence type="ECO:0000256" key="2">
    <source>
        <dbReference type="ARBA" id="ARBA00023043"/>
    </source>
</evidence>
<evidence type="ECO:0000256" key="1">
    <source>
        <dbReference type="ARBA" id="ARBA00022737"/>
    </source>
</evidence>
<comment type="caution">
    <text evidence="4">The sequence shown here is derived from an EMBL/GenBank/DDBJ whole genome shotgun (WGS) entry which is preliminary data.</text>
</comment>
<evidence type="ECO:0000256" key="3">
    <source>
        <dbReference type="PROSITE-ProRule" id="PRU00023"/>
    </source>
</evidence>
<dbReference type="InterPro" id="IPR002110">
    <property type="entry name" value="Ankyrin_rpt"/>
</dbReference>
<dbReference type="EMBL" id="CAKLCB010000360">
    <property type="protein sequence ID" value="CAH0520534.1"/>
    <property type="molecule type" value="Genomic_DNA"/>
</dbReference>
<evidence type="ECO:0000313" key="5">
    <source>
        <dbReference type="EMBL" id="CAH0520534.1"/>
    </source>
</evidence>
<evidence type="ECO:0000313" key="4">
    <source>
        <dbReference type="EMBL" id="CAH0474477.1"/>
    </source>
</evidence>
<dbReference type="InterPro" id="IPR036770">
    <property type="entry name" value="Ankyrin_rpt-contain_sf"/>
</dbReference>
<proteinExistence type="predicted"/>
<accession>A0AAU9KQM9</accession>
<name>A0AAU9KQM9_9STRA</name>
<evidence type="ECO:0000313" key="6">
    <source>
        <dbReference type="Proteomes" id="UP001158986"/>
    </source>
</evidence>
<keyword evidence="6" id="KW-1185">Reference proteome</keyword>
<dbReference type="AlphaFoldDB" id="A0AAU9KQM9"/>
<dbReference type="EMBL" id="CAKKTJ010000109">
    <property type="protein sequence ID" value="CAH0474477.1"/>
    <property type="molecule type" value="Genomic_DNA"/>
</dbReference>
<dbReference type="Pfam" id="PF12796">
    <property type="entry name" value="Ank_2"/>
    <property type="match status" value="1"/>
</dbReference>
<reference evidence="4 6" key="1">
    <citation type="submission" date="2021-11" db="EMBL/GenBank/DDBJ databases">
        <authorList>
            <person name="Islam A."/>
            <person name="Islam S."/>
            <person name="Flora M.S."/>
            <person name="Rahman M."/>
            <person name="Ziaur R.M."/>
            <person name="Epstein J.H."/>
            <person name="Hassan M."/>
            <person name="Klassen M."/>
            <person name="Woodard K."/>
            <person name="Webb A."/>
            <person name="Webby R.J."/>
            <person name="El Zowalaty M.E."/>
        </authorList>
    </citation>
    <scope>NUCLEOTIDE SEQUENCE</scope>
    <source>
        <strain evidence="5">Pbs1</strain>
        <strain evidence="4">Pbs3</strain>
    </source>
</reference>
<evidence type="ECO:0000313" key="7">
    <source>
        <dbReference type="Proteomes" id="UP001160483"/>
    </source>
</evidence>
<feature type="repeat" description="ANK" evidence="3">
    <location>
        <begin position="155"/>
        <end position="190"/>
    </location>
</feature>
<dbReference type="SMART" id="SM00248">
    <property type="entry name" value="ANK"/>
    <property type="match status" value="3"/>
</dbReference>
<dbReference type="PANTHER" id="PTHR24198">
    <property type="entry name" value="ANKYRIN REPEAT AND PROTEIN KINASE DOMAIN-CONTAINING PROTEIN"/>
    <property type="match status" value="1"/>
</dbReference>
<dbReference type="Gene3D" id="1.25.40.20">
    <property type="entry name" value="Ankyrin repeat-containing domain"/>
    <property type="match status" value="1"/>
</dbReference>